<evidence type="ECO:0000256" key="1">
    <source>
        <dbReference type="SAM" id="Coils"/>
    </source>
</evidence>
<evidence type="ECO:0000313" key="4">
    <source>
        <dbReference type="Proteomes" id="UP000800303"/>
    </source>
</evidence>
<gene>
    <name evidence="3" type="ORF">GYN08_09100</name>
</gene>
<accession>A0ABX0FBR1</accession>
<feature type="coiled-coil region" evidence="1">
    <location>
        <begin position="38"/>
        <end position="108"/>
    </location>
</feature>
<sequence>MNDAWLYVVLLGAAAVVYAFLIPKDRTGKPAAGSDRVVREVEQTLEQYMMEMEKENDDLVNLLVQIRQETGAKQLALQEQVAEMRGRLAEMERTAGKHEARIEQLSYAEVSMPEASAPQQETGKRISSAAIENAAEQGTDNPKEEPEESVRSRYPQLFELHDQGKSVDAIAKATGLQRGEIQLILRLAKREDA</sequence>
<keyword evidence="4" id="KW-1185">Reference proteome</keyword>
<dbReference type="EMBL" id="JAAFGS010000003">
    <property type="protein sequence ID" value="NGZ75477.1"/>
    <property type="molecule type" value="Genomic_DNA"/>
</dbReference>
<comment type="caution">
    <text evidence="3">The sequence shown here is derived from an EMBL/GenBank/DDBJ whole genome shotgun (WGS) entry which is preliminary data.</text>
</comment>
<dbReference type="Proteomes" id="UP000800303">
    <property type="component" value="Unassembled WGS sequence"/>
</dbReference>
<evidence type="ECO:0008006" key="5">
    <source>
        <dbReference type="Google" id="ProtNLM"/>
    </source>
</evidence>
<feature type="region of interest" description="Disordered" evidence="2">
    <location>
        <begin position="134"/>
        <end position="153"/>
    </location>
</feature>
<keyword evidence="1" id="KW-0175">Coiled coil</keyword>
<organism evidence="3 4">
    <name type="scientific">Saccharibacillus alkalitolerans</name>
    <dbReference type="NCBI Taxonomy" id="2705290"/>
    <lineage>
        <taxon>Bacteria</taxon>
        <taxon>Bacillati</taxon>
        <taxon>Bacillota</taxon>
        <taxon>Bacilli</taxon>
        <taxon>Bacillales</taxon>
        <taxon>Paenibacillaceae</taxon>
        <taxon>Saccharibacillus</taxon>
    </lineage>
</organism>
<dbReference type="RefSeq" id="WP_166273913.1">
    <property type="nucleotide sequence ID" value="NZ_JAAFGS010000003.1"/>
</dbReference>
<reference evidence="3 4" key="1">
    <citation type="submission" date="2020-01" db="EMBL/GenBank/DDBJ databases">
        <title>Polyphasic characterisation and genomic insights into a novel alkali tolerant bacterium VR-M41.</title>
        <authorList>
            <person name="Vemuluri V.R."/>
        </authorList>
    </citation>
    <scope>NUCLEOTIDE SEQUENCE [LARGE SCALE GENOMIC DNA]</scope>
    <source>
        <strain evidence="3 4">VR-M41</strain>
    </source>
</reference>
<proteinExistence type="predicted"/>
<evidence type="ECO:0000313" key="3">
    <source>
        <dbReference type="EMBL" id="NGZ75477.1"/>
    </source>
</evidence>
<evidence type="ECO:0000256" key="2">
    <source>
        <dbReference type="SAM" id="MobiDB-lite"/>
    </source>
</evidence>
<feature type="compositionally biased region" description="Basic and acidic residues" evidence="2">
    <location>
        <begin position="141"/>
        <end position="151"/>
    </location>
</feature>
<name>A0ABX0FBR1_9BACL</name>
<protein>
    <recommendedName>
        <fullName evidence="5">DUF2802 domain-containing protein</fullName>
    </recommendedName>
</protein>